<comment type="similarity">
    <text evidence="2">Belongs to the auxin efflux carrier (TC 2.A.69) family.</text>
</comment>
<evidence type="ECO:0000313" key="9">
    <source>
        <dbReference type="Proteomes" id="UP000028826"/>
    </source>
</evidence>
<evidence type="ECO:0000256" key="1">
    <source>
        <dbReference type="ARBA" id="ARBA00004651"/>
    </source>
</evidence>
<evidence type="ECO:0000313" key="8">
    <source>
        <dbReference type="EMBL" id="KFI27363.1"/>
    </source>
</evidence>
<keyword evidence="4" id="KW-1003">Cell membrane</keyword>
<accession>A0A086XZB3</accession>
<evidence type="ECO:0000256" key="5">
    <source>
        <dbReference type="ARBA" id="ARBA00022692"/>
    </source>
</evidence>
<keyword evidence="3" id="KW-0813">Transport</keyword>
<proteinExistence type="inferred from homology"/>
<reference evidence="8 9" key="1">
    <citation type="submission" date="2014-03" db="EMBL/GenBank/DDBJ databases">
        <title>Genome of Haematobacter massiliensis CCUG 47968.</title>
        <authorList>
            <person name="Wang D."/>
            <person name="Wang G."/>
        </authorList>
    </citation>
    <scope>NUCLEOTIDE SEQUENCE [LARGE SCALE GENOMIC DNA]</scope>
    <source>
        <strain evidence="8 9">CCUG 47968</strain>
    </source>
</reference>
<keyword evidence="9" id="KW-1185">Reference proteome</keyword>
<dbReference type="GO" id="GO:0055085">
    <property type="term" value="P:transmembrane transport"/>
    <property type="evidence" value="ECO:0007669"/>
    <property type="project" value="InterPro"/>
</dbReference>
<dbReference type="Gene3D" id="1.20.1530.20">
    <property type="match status" value="1"/>
</dbReference>
<evidence type="ECO:0000256" key="6">
    <source>
        <dbReference type="ARBA" id="ARBA00022989"/>
    </source>
</evidence>
<protein>
    <submittedName>
        <fullName evidence="8">Malonate transporter</fullName>
    </submittedName>
</protein>
<gene>
    <name evidence="8" type="ORF">CN97_01255</name>
</gene>
<dbReference type="STRING" id="195105.CN97_01255"/>
<name>A0A086XZB3_9RHOB</name>
<dbReference type="Proteomes" id="UP000028826">
    <property type="component" value="Unassembled WGS sequence"/>
</dbReference>
<dbReference type="Pfam" id="PF03547">
    <property type="entry name" value="Mem_trans"/>
    <property type="match status" value="1"/>
</dbReference>
<dbReference type="RefSeq" id="WP_035713069.1">
    <property type="nucleotide sequence ID" value="NZ_CAMIFG010000119.1"/>
</dbReference>
<comment type="caution">
    <text evidence="8">The sequence shown here is derived from an EMBL/GenBank/DDBJ whole genome shotgun (WGS) entry which is preliminary data.</text>
</comment>
<evidence type="ECO:0000256" key="4">
    <source>
        <dbReference type="ARBA" id="ARBA00022475"/>
    </source>
</evidence>
<dbReference type="AlphaFoldDB" id="A0A086XZB3"/>
<dbReference type="InterPro" id="IPR004776">
    <property type="entry name" value="Mem_transp_PIN-like"/>
</dbReference>
<keyword evidence="6" id="KW-1133">Transmembrane helix</keyword>
<keyword evidence="7" id="KW-0472">Membrane</keyword>
<dbReference type="PANTHER" id="PTHR36838:SF1">
    <property type="entry name" value="SLR1864 PROTEIN"/>
    <property type="match status" value="1"/>
</dbReference>
<comment type="subcellular location">
    <subcellularLocation>
        <location evidence="1">Cell membrane</location>
        <topology evidence="1">Multi-pass membrane protein</topology>
    </subcellularLocation>
</comment>
<organism evidence="8 9">
    <name type="scientific">Haematobacter massiliensis</name>
    <dbReference type="NCBI Taxonomy" id="195105"/>
    <lineage>
        <taxon>Bacteria</taxon>
        <taxon>Pseudomonadati</taxon>
        <taxon>Pseudomonadota</taxon>
        <taxon>Alphaproteobacteria</taxon>
        <taxon>Rhodobacterales</taxon>
        <taxon>Paracoccaceae</taxon>
        <taxon>Haematobacter</taxon>
    </lineage>
</organism>
<dbReference type="InterPro" id="IPR038770">
    <property type="entry name" value="Na+/solute_symporter_sf"/>
</dbReference>
<evidence type="ECO:0000256" key="3">
    <source>
        <dbReference type="ARBA" id="ARBA00022448"/>
    </source>
</evidence>
<dbReference type="EMBL" id="JGYG01000011">
    <property type="protein sequence ID" value="KFI27363.1"/>
    <property type="molecule type" value="Genomic_DNA"/>
</dbReference>
<sequence length="312" mass="33635">MQALVDVILPVFLVIGFGYFIAWRGLFTDQMVDALMRFTQNFAIPFVLFRGIATLDLGQNFDIRLLASFFIPAILCFLIGAGATRYAFKRPPEDCVAVGFCCMFSNSLLLGIPIAERAFGPEGLAGNYLIIAFHSPILYGLGITMMEVIRSRHAAKSPARVAVQVLNAMFHNPLVMGVTTGLVVNLTGLQLPGPLWGAVNMMAQAALPAALFGLGGVLFRYRPEGDMKLILLICFLSLIGHPAMVWLMGKAFGLPFDGFRSAVQTATMAPGANAYLFANMYGAAKRVAASSVLLGTAASMLTIWVWLKLLGG</sequence>
<dbReference type="GO" id="GO:0005886">
    <property type="term" value="C:plasma membrane"/>
    <property type="evidence" value="ECO:0007669"/>
    <property type="project" value="UniProtKB-SubCell"/>
</dbReference>
<evidence type="ECO:0000256" key="7">
    <source>
        <dbReference type="ARBA" id="ARBA00023136"/>
    </source>
</evidence>
<keyword evidence="5" id="KW-0812">Transmembrane</keyword>
<dbReference type="OrthoDB" id="9810457at2"/>
<dbReference type="PANTHER" id="PTHR36838">
    <property type="entry name" value="AUXIN EFFLUX CARRIER FAMILY PROTEIN"/>
    <property type="match status" value="1"/>
</dbReference>
<evidence type="ECO:0000256" key="2">
    <source>
        <dbReference type="ARBA" id="ARBA00010145"/>
    </source>
</evidence>
<dbReference type="eggNOG" id="COG0679">
    <property type="taxonomic scope" value="Bacteria"/>
</dbReference>